<proteinExistence type="predicted"/>
<comment type="catalytic activity">
    <reaction evidence="1">
        <text>S-ubiquitinyl-[E2 ubiquitin-conjugating enzyme]-L-cysteine + [acceptor protein]-L-lysine = [E2 ubiquitin-conjugating enzyme]-L-cysteine + N(6)-ubiquitinyl-[acceptor protein]-L-lysine.</text>
        <dbReference type="EC" id="2.3.2.26"/>
    </reaction>
</comment>
<evidence type="ECO:0000256" key="19">
    <source>
        <dbReference type="SAM" id="MobiDB-lite"/>
    </source>
</evidence>
<dbReference type="InterPro" id="IPR042556">
    <property type="entry name" value="AZUL_sf"/>
</dbReference>
<evidence type="ECO:0000256" key="13">
    <source>
        <dbReference type="ARBA" id="ARBA00023108"/>
    </source>
</evidence>
<dbReference type="Proteomes" id="UP000507470">
    <property type="component" value="Unassembled WGS sequence"/>
</dbReference>
<keyword evidence="5" id="KW-0963">Cytoplasm</keyword>
<evidence type="ECO:0000256" key="5">
    <source>
        <dbReference type="ARBA" id="ARBA00022490"/>
    </source>
</evidence>
<dbReference type="GO" id="GO:0006511">
    <property type="term" value="P:ubiquitin-dependent protein catabolic process"/>
    <property type="evidence" value="ECO:0007669"/>
    <property type="project" value="UniProtKB-ARBA"/>
</dbReference>
<keyword evidence="7 21" id="KW-0808">Transferase</keyword>
<dbReference type="FunFam" id="3.90.1750.10:FF:000008">
    <property type="entry name" value="Putative ubiquitin-protein ligase E3A"/>
    <property type="match status" value="1"/>
</dbReference>
<evidence type="ECO:0000256" key="6">
    <source>
        <dbReference type="ARBA" id="ARBA00022553"/>
    </source>
</evidence>
<dbReference type="GO" id="GO:0000209">
    <property type="term" value="P:protein polyubiquitination"/>
    <property type="evidence" value="ECO:0007669"/>
    <property type="project" value="InterPro"/>
</dbReference>
<dbReference type="InterPro" id="IPR035983">
    <property type="entry name" value="Hect_E3_ubiquitin_ligase"/>
</dbReference>
<dbReference type="EMBL" id="CACVKT020002749">
    <property type="protein sequence ID" value="CAC5379836.1"/>
    <property type="molecule type" value="Genomic_DNA"/>
</dbReference>
<sequence>MSNNEKTEDQSGTKAASIVPASLSESRPQTGDGMKRAAAKQQIEKFYYQLTDGCGRENCENAHCASSPTFILRDQERNILALKAVELFKNKAHLCEVQPSKVARAAEPAHASSSSQGASPCEPSTSACTTPVKPVVSFMKPSSSSSSLSEKSPSMASVQYLTEEKIKELVDECEGSKSWSKFIRLIGSTFNNPESLSISFLMQPEGSGQTKHSKDTKSKKFDEDKDVDEKEDFIDIQSKHKSNQTAIEQLNLSEDDVSVDIASVRRAFDALMSIPDLPFIPALTNALTYLAKGVHIDLKFSQLILKQNPQLLNVFVIVMELPCLSSPEFIERAFPDFCKALCKLPLSGQCKLAKVWAKFGADWVRERVQSLHQLITVRIVNNEGRWGRGYHINDDADIASATKVLKILYYASIYGGERDSKKTIAEEKAINDDDENLQDMLQLQGAVGHSEPKELRQQKEDPYAQQLNAYSIDCRKPLVPYDEFINELLNEYLDVETDYKYKDDTDDTKISFMNHNYILTTASKFTLMYFDNRVRMFNERRSSILQTIVHGLPPIPFLRLQVRRDHLIDDALVALEMTAMDNPQDLKKQLFIEFDGEQGLDEGGVSKEFFQLVIEEIFNIDFGMFVYNEEQNVFWFNPTSFENDGQFTLIGIMLGLAIYNSTIVDVHFPAVVYRKLMGKKGTFEDLKEVDATLAKSLQELMDYTEDDIDEVFMQTFQIGYKDVFGSSLTHDLKENGNQINVTQENKKEFVNLYADFILNKSIQKQFRAFKRGFQMVVNESPLKTLFKPEEIELLVCGSKEFDFSALEQATEYDAGFTADHRTIKHFWEVVHEFSDDQKRKLLQFTTGTDKVPVGGLSKLKLIIARNGPDSERLPTAHTCFNVLLLPDYTTKEKLQERLIKAISYSKGFGML</sequence>
<evidence type="ECO:0000256" key="14">
    <source>
        <dbReference type="ARBA" id="ARBA00023242"/>
    </source>
</evidence>
<dbReference type="GO" id="GO:0048511">
    <property type="term" value="P:rhythmic process"/>
    <property type="evidence" value="ECO:0007669"/>
    <property type="project" value="UniProtKB-KW"/>
</dbReference>
<evidence type="ECO:0000256" key="1">
    <source>
        <dbReference type="ARBA" id="ARBA00000885"/>
    </source>
</evidence>
<keyword evidence="22" id="KW-1185">Reference proteome</keyword>
<evidence type="ECO:0000256" key="15">
    <source>
        <dbReference type="ARBA" id="ARBA00067504"/>
    </source>
</evidence>
<keyword evidence="6" id="KW-0597">Phosphoprotein</keyword>
<feature type="region of interest" description="Disordered" evidence="19">
    <location>
        <begin position="1"/>
        <end position="37"/>
    </location>
</feature>
<name>A0A6J8B8H0_MYTCO</name>
<dbReference type="PROSITE" id="PS50237">
    <property type="entry name" value="HECT"/>
    <property type="match status" value="1"/>
</dbReference>
<organism evidence="21 22">
    <name type="scientific">Mytilus coruscus</name>
    <name type="common">Sea mussel</name>
    <dbReference type="NCBI Taxonomy" id="42192"/>
    <lineage>
        <taxon>Eukaryota</taxon>
        <taxon>Metazoa</taxon>
        <taxon>Spiralia</taxon>
        <taxon>Lophotrochozoa</taxon>
        <taxon>Mollusca</taxon>
        <taxon>Bivalvia</taxon>
        <taxon>Autobranchia</taxon>
        <taxon>Pteriomorphia</taxon>
        <taxon>Mytilida</taxon>
        <taxon>Mytiloidea</taxon>
        <taxon>Mytilidae</taxon>
        <taxon>Mytilinae</taxon>
        <taxon>Mytilus</taxon>
    </lineage>
</organism>
<dbReference type="Pfam" id="PF16558">
    <property type="entry name" value="AZUL"/>
    <property type="match status" value="1"/>
</dbReference>
<dbReference type="PANTHER" id="PTHR45700:SF8">
    <property type="entry name" value="HECT-TYPE E3 UBIQUITIN TRANSFERASE"/>
    <property type="match status" value="1"/>
</dbReference>
<evidence type="ECO:0000256" key="16">
    <source>
        <dbReference type="ARBA" id="ARBA00077235"/>
    </source>
</evidence>
<keyword evidence="13" id="KW-0090">Biological rhythms</keyword>
<evidence type="ECO:0000256" key="8">
    <source>
        <dbReference type="ARBA" id="ARBA00022723"/>
    </source>
</evidence>
<evidence type="ECO:0000256" key="11">
    <source>
        <dbReference type="ARBA" id="ARBA00022833"/>
    </source>
</evidence>
<keyword evidence="21" id="KW-0012">Acyltransferase</keyword>
<dbReference type="Gene3D" id="3.90.1750.10">
    <property type="entry name" value="Hect, E3 ligase catalytic domains"/>
    <property type="match status" value="1"/>
</dbReference>
<dbReference type="Gene3D" id="3.30.2160.10">
    <property type="entry name" value="Hect, E3 ligase catalytic domain"/>
    <property type="match status" value="1"/>
</dbReference>
<feature type="active site" description="Glycyl thioester intermediate" evidence="18">
    <location>
        <position position="879"/>
    </location>
</feature>
<evidence type="ECO:0000256" key="18">
    <source>
        <dbReference type="PROSITE-ProRule" id="PRU00104"/>
    </source>
</evidence>
<dbReference type="CDD" id="cd00078">
    <property type="entry name" value="HECTc"/>
    <property type="match status" value="1"/>
</dbReference>
<dbReference type="InterPro" id="IPR044611">
    <property type="entry name" value="E3A/B/C-like"/>
</dbReference>
<dbReference type="GO" id="GO:0000502">
    <property type="term" value="C:proteasome complex"/>
    <property type="evidence" value="ECO:0007669"/>
    <property type="project" value="UniProtKB-KW"/>
</dbReference>
<dbReference type="GO" id="GO:0042752">
    <property type="term" value="P:regulation of circadian rhythm"/>
    <property type="evidence" value="ECO:0007669"/>
    <property type="project" value="UniProtKB-ARBA"/>
</dbReference>
<dbReference type="GO" id="GO:0008270">
    <property type="term" value="F:zinc ion binding"/>
    <property type="evidence" value="ECO:0007669"/>
    <property type="project" value="UniProtKB-KW"/>
</dbReference>
<accession>A0A6J8B8H0</accession>
<dbReference type="PANTHER" id="PTHR45700">
    <property type="entry name" value="UBIQUITIN-PROTEIN LIGASE E3C"/>
    <property type="match status" value="1"/>
</dbReference>
<dbReference type="FunFam" id="3.30.2160.10:FF:000004">
    <property type="entry name" value="probable E3 ubiquitin-protein ligase HERC4 isoform X1"/>
    <property type="match status" value="1"/>
</dbReference>
<evidence type="ECO:0000256" key="7">
    <source>
        <dbReference type="ARBA" id="ARBA00022679"/>
    </source>
</evidence>
<keyword evidence="8" id="KW-0479">Metal-binding</keyword>
<feature type="compositionally biased region" description="Basic and acidic residues" evidence="19">
    <location>
        <begin position="1"/>
        <end position="11"/>
    </location>
</feature>
<dbReference type="GO" id="GO:0048513">
    <property type="term" value="P:animal organ development"/>
    <property type="evidence" value="ECO:0007669"/>
    <property type="project" value="UniProtKB-ARBA"/>
</dbReference>
<dbReference type="Gene3D" id="3.30.2410.10">
    <property type="entry name" value="Hect, E3 ligase catalytic domain"/>
    <property type="match status" value="1"/>
</dbReference>
<evidence type="ECO:0000256" key="2">
    <source>
        <dbReference type="ARBA" id="ARBA00004123"/>
    </source>
</evidence>
<protein>
    <recommendedName>
        <fullName evidence="15">Ubiquitin-protein ligase E3A</fullName>
        <ecNumber evidence="4">2.3.2.26</ecNumber>
    </recommendedName>
    <alternativeName>
        <fullName evidence="17">HECT-type ubiquitin transferase E3A</fullName>
    </alternativeName>
    <alternativeName>
        <fullName evidence="16">Oncogenic protein-associated protein E6-AP</fullName>
    </alternativeName>
</protein>
<dbReference type="InterPro" id="IPR032353">
    <property type="entry name" value="AZUL"/>
</dbReference>
<comment type="subcellular location">
    <subcellularLocation>
        <location evidence="3">Cytoplasm</location>
    </subcellularLocation>
    <subcellularLocation>
        <location evidence="2">Nucleus</location>
    </subcellularLocation>
</comment>
<feature type="compositionally biased region" description="Polar residues" evidence="19">
    <location>
        <begin position="111"/>
        <end position="125"/>
    </location>
</feature>
<dbReference type="GO" id="GO:0048731">
    <property type="term" value="P:system development"/>
    <property type="evidence" value="ECO:0007669"/>
    <property type="project" value="UniProtKB-ARBA"/>
</dbReference>
<dbReference type="Pfam" id="PF00632">
    <property type="entry name" value="HECT"/>
    <property type="match status" value="1"/>
</dbReference>
<evidence type="ECO:0000256" key="12">
    <source>
        <dbReference type="ARBA" id="ARBA00022942"/>
    </source>
</evidence>
<reference evidence="21 22" key="1">
    <citation type="submission" date="2020-06" db="EMBL/GenBank/DDBJ databases">
        <authorList>
            <person name="Li R."/>
            <person name="Bekaert M."/>
        </authorList>
    </citation>
    <scope>NUCLEOTIDE SEQUENCE [LARGE SCALE GENOMIC DNA]</scope>
    <source>
        <strain evidence="22">wild</strain>
    </source>
</reference>
<keyword evidence="12" id="KW-0647">Proteasome</keyword>
<gene>
    <name evidence="21" type="ORF">MCOR_15845</name>
</gene>
<keyword evidence="14" id="KW-0539">Nucleus</keyword>
<keyword evidence="10 18" id="KW-0833">Ubl conjugation pathway</keyword>
<dbReference type="GO" id="GO:0010604">
    <property type="term" value="P:positive regulation of macromolecule metabolic process"/>
    <property type="evidence" value="ECO:0007669"/>
    <property type="project" value="UniProtKB-ARBA"/>
</dbReference>
<evidence type="ECO:0000256" key="10">
    <source>
        <dbReference type="ARBA" id="ARBA00022786"/>
    </source>
</evidence>
<evidence type="ECO:0000313" key="22">
    <source>
        <dbReference type="Proteomes" id="UP000507470"/>
    </source>
</evidence>
<dbReference type="InterPro" id="IPR000569">
    <property type="entry name" value="HECT_dom"/>
</dbReference>
<feature type="region of interest" description="Disordered" evidence="19">
    <location>
        <begin position="204"/>
        <end position="226"/>
    </location>
</feature>
<dbReference type="SMART" id="SM00119">
    <property type="entry name" value="HECTc"/>
    <property type="match status" value="1"/>
</dbReference>
<dbReference type="OrthoDB" id="5981550at2759"/>
<dbReference type="GO" id="GO:0061630">
    <property type="term" value="F:ubiquitin protein ligase activity"/>
    <property type="evidence" value="ECO:0007669"/>
    <property type="project" value="UniProtKB-EC"/>
</dbReference>
<keyword evidence="9" id="KW-0863">Zinc-finger</keyword>
<dbReference type="EC" id="2.3.2.26" evidence="4"/>
<dbReference type="GO" id="GO:0005634">
    <property type="term" value="C:nucleus"/>
    <property type="evidence" value="ECO:0007669"/>
    <property type="project" value="UniProtKB-SubCell"/>
</dbReference>
<evidence type="ECO:0000256" key="4">
    <source>
        <dbReference type="ARBA" id="ARBA00012485"/>
    </source>
</evidence>
<feature type="compositionally biased region" description="Basic and acidic residues" evidence="19">
    <location>
        <begin position="212"/>
        <end position="223"/>
    </location>
</feature>
<dbReference type="SUPFAM" id="SSF56204">
    <property type="entry name" value="Hect, E3 ligase catalytic domain"/>
    <property type="match status" value="1"/>
</dbReference>
<evidence type="ECO:0000256" key="17">
    <source>
        <dbReference type="ARBA" id="ARBA00077264"/>
    </source>
</evidence>
<dbReference type="GO" id="GO:0005737">
    <property type="term" value="C:cytoplasm"/>
    <property type="evidence" value="ECO:0007669"/>
    <property type="project" value="UniProtKB-SubCell"/>
</dbReference>
<evidence type="ECO:0000259" key="20">
    <source>
        <dbReference type="PROSITE" id="PS50237"/>
    </source>
</evidence>
<dbReference type="AlphaFoldDB" id="A0A6J8B8H0"/>
<dbReference type="FunFam" id="3.30.2410.10:FF:000003">
    <property type="entry name" value="probable E3 ubiquitin-protein ligase HERC4 isoform X1"/>
    <property type="match status" value="1"/>
</dbReference>
<evidence type="ECO:0000313" key="21">
    <source>
        <dbReference type="EMBL" id="CAC5379836.1"/>
    </source>
</evidence>
<evidence type="ECO:0000256" key="9">
    <source>
        <dbReference type="ARBA" id="ARBA00022771"/>
    </source>
</evidence>
<dbReference type="GO" id="GO:0030518">
    <property type="term" value="P:nuclear receptor-mediated steroid hormone signaling pathway"/>
    <property type="evidence" value="ECO:0007669"/>
    <property type="project" value="UniProtKB-ARBA"/>
</dbReference>
<feature type="domain" description="HECT" evidence="20">
    <location>
        <begin position="582"/>
        <end position="911"/>
    </location>
</feature>
<evidence type="ECO:0000256" key="3">
    <source>
        <dbReference type="ARBA" id="ARBA00004496"/>
    </source>
</evidence>
<dbReference type="GO" id="GO:0080090">
    <property type="term" value="P:regulation of primary metabolic process"/>
    <property type="evidence" value="ECO:0007669"/>
    <property type="project" value="UniProtKB-ARBA"/>
</dbReference>
<keyword evidence="11" id="KW-0862">Zinc</keyword>
<dbReference type="Gene3D" id="6.10.130.10">
    <property type="entry name" value="Ubiquitin-protein ligase E3A, N-terminal zinc-binding domain (AZUL)"/>
    <property type="match status" value="1"/>
</dbReference>
<feature type="region of interest" description="Disordered" evidence="19">
    <location>
        <begin position="106"/>
        <end position="125"/>
    </location>
</feature>